<dbReference type="OrthoDB" id="3261813at2759"/>
<dbReference type="InterPro" id="IPR011990">
    <property type="entry name" value="TPR-like_helical_dom_sf"/>
</dbReference>
<evidence type="ECO:0000259" key="3">
    <source>
        <dbReference type="Pfam" id="PF24883"/>
    </source>
</evidence>
<dbReference type="PANTHER" id="PTHR10039:SF15">
    <property type="entry name" value="NACHT DOMAIN-CONTAINING PROTEIN"/>
    <property type="match status" value="1"/>
</dbReference>
<dbReference type="SUPFAM" id="SSF52540">
    <property type="entry name" value="P-loop containing nucleoside triphosphate hydrolases"/>
    <property type="match status" value="1"/>
</dbReference>
<dbReference type="PANTHER" id="PTHR10039">
    <property type="entry name" value="AMELOGENIN"/>
    <property type="match status" value="1"/>
</dbReference>
<name>A0A4V1Q5A0_9AGAR</name>
<dbReference type="Gene3D" id="1.25.40.10">
    <property type="entry name" value="Tetratricopeptide repeat domain"/>
    <property type="match status" value="2"/>
</dbReference>
<keyword evidence="2" id="KW-0812">Transmembrane</keyword>
<dbReference type="InterPro" id="IPR027417">
    <property type="entry name" value="P-loop_NTPase"/>
</dbReference>
<evidence type="ECO:0000313" key="5">
    <source>
        <dbReference type="Proteomes" id="UP000290288"/>
    </source>
</evidence>
<dbReference type="Pfam" id="PF24883">
    <property type="entry name" value="NPHP3_N"/>
    <property type="match status" value="1"/>
</dbReference>
<accession>A0A4V1Q5A0</accession>
<sequence>MSGKPVEYLVDSRKPDVEKSWVWILSSTGLVLCLYGPAGIGKSTLAGHLSEELRSVGRLAASIFLGDFPTDTSGPETIIKMLAHELGSIHPRAIPKIVEAMYRCHGTSLKTHIEAYIFEPLRALGHPHPLIIILDAIDEWRDHPTFIKALAPLNSKSAVVKFIITSRLNPHTSRLPGVDKVSVRTHPLLPVSTKVMKGYFEKHLEAVAWVDGRKANAGDVIKLAELSAGLPVWASTVISMLSQQFSESPPHEILAGILASRRHVGGSKGLVELYSDVLSRLFPSPDVQTYFRKYFGITLVLQEPLPLSDFSTLTGMPAHLISKIQLSLSALQTRSPPVGSERMVHPATTLFHLSFLEYVQAKTTENLFAISPFESHSVLGLACLAQITSLLSMSPYQDPSLTLRDVQWYAVKYWPLHVSRGTHRSGVEWSQTPHCSTLQIISTDARQWWATLFLKALSPERHRSRGELQVHRDLKTMEGKMTSILNWLACRLGKAEGDQWDFQVACLEVAVRLDGGSGGIWYKLGWLFDKKGKVTGSLKMHEESVLAFRRALELQQNPQAGLLGMLGAALFSCYMQHGNTTVLTEAILYQRKALALRPAPHPDRHTSLLHLAISLSELHGHHDDINALKECISLLRETLALRPAPHPHRHTLLISLGFELQGLYERSGDISTLNEGISHLREALALQAAPDSRYTSPNNFGITLNALFHEADDGVKALNEAISHLRKALDLQPPSRPARPATLHNLGIALYRLSSCNGSTDTLNEAISHLREVLAIWPAPHPRRSDSLDALGRAQRLIYERNGSIDALNESISLFRETLALRPAPHTYRASTSRNLSNSLRLQFEQNGEIGVLNEAIIFCRESLALHPPGHRCQSESAKLLVSLLKKRFEVTGDERDREEVKFLDEHESRMKHSE</sequence>
<evidence type="ECO:0000313" key="4">
    <source>
        <dbReference type="EMBL" id="RXW24858.1"/>
    </source>
</evidence>
<keyword evidence="2" id="KW-1133">Transmembrane helix</keyword>
<feature type="domain" description="Nephrocystin 3-like N-terminal" evidence="3">
    <location>
        <begin position="23"/>
        <end position="167"/>
    </location>
</feature>
<reference evidence="4 5" key="1">
    <citation type="submission" date="2019-01" db="EMBL/GenBank/DDBJ databases">
        <title>Draft genome sequence of Psathyrella aberdarensis IHI B618.</title>
        <authorList>
            <person name="Buettner E."/>
            <person name="Kellner H."/>
        </authorList>
    </citation>
    <scope>NUCLEOTIDE SEQUENCE [LARGE SCALE GENOMIC DNA]</scope>
    <source>
        <strain evidence="4 5">IHI B618</strain>
    </source>
</reference>
<gene>
    <name evidence="4" type="ORF">EST38_g1021</name>
</gene>
<dbReference type="AlphaFoldDB" id="A0A4V1Q5A0"/>
<dbReference type="Proteomes" id="UP000290288">
    <property type="component" value="Unassembled WGS sequence"/>
</dbReference>
<comment type="caution">
    <text evidence="4">The sequence shown here is derived from an EMBL/GenBank/DDBJ whole genome shotgun (WGS) entry which is preliminary data.</text>
</comment>
<feature type="transmembrane region" description="Helical" evidence="2">
    <location>
        <begin position="21"/>
        <end position="40"/>
    </location>
</feature>
<proteinExistence type="predicted"/>
<dbReference type="EMBL" id="SDEE01000013">
    <property type="protein sequence ID" value="RXW24858.1"/>
    <property type="molecule type" value="Genomic_DNA"/>
</dbReference>
<keyword evidence="5" id="KW-1185">Reference proteome</keyword>
<dbReference type="SUPFAM" id="SSF48452">
    <property type="entry name" value="TPR-like"/>
    <property type="match status" value="1"/>
</dbReference>
<evidence type="ECO:0000256" key="1">
    <source>
        <dbReference type="ARBA" id="ARBA00022737"/>
    </source>
</evidence>
<keyword evidence="1" id="KW-0677">Repeat</keyword>
<dbReference type="InterPro" id="IPR056884">
    <property type="entry name" value="NPHP3-like_N"/>
</dbReference>
<organism evidence="4 5">
    <name type="scientific">Candolleomyces aberdarensis</name>
    <dbReference type="NCBI Taxonomy" id="2316362"/>
    <lineage>
        <taxon>Eukaryota</taxon>
        <taxon>Fungi</taxon>
        <taxon>Dikarya</taxon>
        <taxon>Basidiomycota</taxon>
        <taxon>Agaricomycotina</taxon>
        <taxon>Agaricomycetes</taxon>
        <taxon>Agaricomycetidae</taxon>
        <taxon>Agaricales</taxon>
        <taxon>Agaricineae</taxon>
        <taxon>Psathyrellaceae</taxon>
        <taxon>Candolleomyces</taxon>
    </lineage>
</organism>
<keyword evidence="2" id="KW-0472">Membrane</keyword>
<evidence type="ECO:0000256" key="2">
    <source>
        <dbReference type="SAM" id="Phobius"/>
    </source>
</evidence>
<dbReference type="Gene3D" id="3.40.50.300">
    <property type="entry name" value="P-loop containing nucleotide triphosphate hydrolases"/>
    <property type="match status" value="1"/>
</dbReference>
<protein>
    <recommendedName>
        <fullName evidence="3">Nephrocystin 3-like N-terminal domain-containing protein</fullName>
    </recommendedName>
</protein>